<comment type="function">
    <text evidence="9">Reversibly transfers an adenylyl group from ATP to 4'-phosphopantetheine, yielding dephospho-CoA (dPCoA) and pyrophosphate.</text>
</comment>
<evidence type="ECO:0000259" key="10">
    <source>
        <dbReference type="Pfam" id="PF01467"/>
    </source>
</evidence>
<evidence type="ECO:0000256" key="4">
    <source>
        <dbReference type="ARBA" id="ARBA00022741"/>
    </source>
</evidence>
<feature type="binding site" evidence="9">
    <location>
        <begin position="89"/>
        <end position="91"/>
    </location>
    <ligand>
        <name>ATP</name>
        <dbReference type="ChEBI" id="CHEBI:30616"/>
    </ligand>
</feature>
<sequence>MKRTAIYPGSFDPVTNGHLDIIERGSKTFDRLIVAVLENPRKNALFTAKERLKMLNIVLKRFSNVEVDYYQGLLVNYAEKKNARVIIKGLRAISDFEYEFQMAMINYKLNPSIETMFMMTSSKYSYLSSSIVKEIASYGGCIKELVPEELYEMILAKFNGFDEDLKCSP</sequence>
<gene>
    <name evidence="9" type="primary">coaD</name>
    <name evidence="11" type="ORF">D5R97_01630</name>
</gene>
<dbReference type="CDD" id="cd02163">
    <property type="entry name" value="PPAT"/>
    <property type="match status" value="1"/>
</dbReference>
<comment type="subcellular location">
    <subcellularLocation>
        <location evidence="9">Cytoplasm</location>
    </subcellularLocation>
</comment>
<comment type="subunit">
    <text evidence="9">Homohexamer.</text>
</comment>
<feature type="binding site" evidence="9">
    <location>
        <position position="10"/>
    </location>
    <ligand>
        <name>substrate</name>
    </ligand>
</feature>
<dbReference type="PANTHER" id="PTHR21342">
    <property type="entry name" value="PHOSPHOPANTETHEINE ADENYLYLTRANSFERASE"/>
    <property type="match status" value="1"/>
</dbReference>
<dbReference type="SUPFAM" id="SSF52374">
    <property type="entry name" value="Nucleotidylyl transferase"/>
    <property type="match status" value="1"/>
</dbReference>
<feature type="binding site" evidence="9">
    <location>
        <position position="18"/>
    </location>
    <ligand>
        <name>ATP</name>
        <dbReference type="ChEBI" id="CHEBI:30616"/>
    </ligand>
</feature>
<dbReference type="PRINTS" id="PR01020">
    <property type="entry name" value="LPSBIOSNTHSS"/>
</dbReference>
<feature type="binding site" evidence="9">
    <location>
        <position position="88"/>
    </location>
    <ligand>
        <name>substrate</name>
    </ligand>
</feature>
<comment type="catalytic activity">
    <reaction evidence="8 9">
        <text>(R)-4'-phosphopantetheine + ATP + H(+) = 3'-dephospho-CoA + diphosphate</text>
        <dbReference type="Rhea" id="RHEA:19801"/>
        <dbReference type="ChEBI" id="CHEBI:15378"/>
        <dbReference type="ChEBI" id="CHEBI:30616"/>
        <dbReference type="ChEBI" id="CHEBI:33019"/>
        <dbReference type="ChEBI" id="CHEBI:57328"/>
        <dbReference type="ChEBI" id="CHEBI:61723"/>
        <dbReference type="EC" id="2.7.7.3"/>
    </reaction>
</comment>
<evidence type="ECO:0000256" key="9">
    <source>
        <dbReference type="HAMAP-Rule" id="MF_00151"/>
    </source>
</evidence>
<keyword evidence="7 9" id="KW-0173">Coenzyme A biosynthesis</keyword>
<organism evidence="11 12">
    <name type="scientific">Candidatus Syntrophonatronum acetioxidans</name>
    <dbReference type="NCBI Taxonomy" id="1795816"/>
    <lineage>
        <taxon>Bacteria</taxon>
        <taxon>Bacillati</taxon>
        <taxon>Bacillota</taxon>
        <taxon>Clostridia</taxon>
        <taxon>Eubacteriales</taxon>
        <taxon>Syntrophomonadaceae</taxon>
        <taxon>Candidatus Syntrophonatronum</taxon>
    </lineage>
</organism>
<keyword evidence="3 9" id="KW-0548">Nucleotidyltransferase</keyword>
<keyword evidence="4 9" id="KW-0547">Nucleotide-binding</keyword>
<evidence type="ECO:0000256" key="5">
    <source>
        <dbReference type="ARBA" id="ARBA00022840"/>
    </source>
</evidence>
<evidence type="ECO:0000256" key="6">
    <source>
        <dbReference type="ARBA" id="ARBA00022842"/>
    </source>
</evidence>
<accession>A0A424YHW5</accession>
<evidence type="ECO:0000256" key="8">
    <source>
        <dbReference type="ARBA" id="ARBA00029346"/>
    </source>
</evidence>
<dbReference type="NCBIfam" id="TIGR00125">
    <property type="entry name" value="cyt_tran_rel"/>
    <property type="match status" value="1"/>
</dbReference>
<dbReference type="Pfam" id="PF01467">
    <property type="entry name" value="CTP_transf_like"/>
    <property type="match status" value="1"/>
</dbReference>
<comment type="similarity">
    <text evidence="9">Belongs to the bacterial CoaD family.</text>
</comment>
<feature type="binding site" evidence="9">
    <location>
        <begin position="10"/>
        <end position="11"/>
    </location>
    <ligand>
        <name>ATP</name>
        <dbReference type="ChEBI" id="CHEBI:30616"/>
    </ligand>
</feature>
<dbReference type="EMBL" id="QZAA01000053">
    <property type="protein sequence ID" value="RQD77840.1"/>
    <property type="molecule type" value="Genomic_DNA"/>
</dbReference>
<dbReference type="InterPro" id="IPR001980">
    <property type="entry name" value="PPAT"/>
</dbReference>
<dbReference type="GO" id="GO:0004595">
    <property type="term" value="F:pantetheine-phosphate adenylyltransferase activity"/>
    <property type="evidence" value="ECO:0007669"/>
    <property type="project" value="UniProtKB-UniRule"/>
</dbReference>
<dbReference type="GO" id="GO:0005524">
    <property type="term" value="F:ATP binding"/>
    <property type="evidence" value="ECO:0007669"/>
    <property type="project" value="UniProtKB-KW"/>
</dbReference>
<dbReference type="InterPro" id="IPR014729">
    <property type="entry name" value="Rossmann-like_a/b/a_fold"/>
</dbReference>
<keyword evidence="6 9" id="KW-0460">Magnesium</keyword>
<dbReference type="PANTHER" id="PTHR21342:SF1">
    <property type="entry name" value="PHOSPHOPANTETHEINE ADENYLYLTRANSFERASE"/>
    <property type="match status" value="1"/>
</dbReference>
<dbReference type="Gene3D" id="3.40.50.620">
    <property type="entry name" value="HUPs"/>
    <property type="match status" value="1"/>
</dbReference>
<dbReference type="UniPathway" id="UPA00241">
    <property type="reaction ID" value="UER00355"/>
</dbReference>
<evidence type="ECO:0000256" key="1">
    <source>
        <dbReference type="ARBA" id="ARBA00022490"/>
    </source>
</evidence>
<comment type="cofactor">
    <cofactor evidence="9">
        <name>Mg(2+)</name>
        <dbReference type="ChEBI" id="CHEBI:18420"/>
    </cofactor>
</comment>
<proteinExistence type="inferred from homology"/>
<comment type="caution">
    <text evidence="11">The sequence shown here is derived from an EMBL/GenBank/DDBJ whole genome shotgun (WGS) entry which is preliminary data.</text>
</comment>
<keyword evidence="1 9" id="KW-0963">Cytoplasm</keyword>
<feature type="binding site" evidence="9">
    <location>
        <position position="99"/>
    </location>
    <ligand>
        <name>ATP</name>
        <dbReference type="ChEBI" id="CHEBI:30616"/>
    </ligand>
</feature>
<feature type="binding site" evidence="9">
    <location>
        <position position="42"/>
    </location>
    <ligand>
        <name>substrate</name>
    </ligand>
</feature>
<feature type="site" description="Transition state stabilizer" evidence="9">
    <location>
        <position position="18"/>
    </location>
</feature>
<protein>
    <recommendedName>
        <fullName evidence="9">Phosphopantetheine adenylyltransferase</fullName>
        <ecNumber evidence="9">2.7.7.3</ecNumber>
    </recommendedName>
    <alternativeName>
        <fullName evidence="9">Dephospho-CoA pyrophosphorylase</fullName>
    </alternativeName>
    <alternativeName>
        <fullName evidence="9">Pantetheine-phosphate adenylyltransferase</fullName>
        <shortName evidence="9">PPAT</shortName>
    </alternativeName>
</protein>
<evidence type="ECO:0000256" key="7">
    <source>
        <dbReference type="ARBA" id="ARBA00022993"/>
    </source>
</evidence>
<evidence type="ECO:0000256" key="3">
    <source>
        <dbReference type="ARBA" id="ARBA00022695"/>
    </source>
</evidence>
<evidence type="ECO:0000256" key="2">
    <source>
        <dbReference type="ARBA" id="ARBA00022679"/>
    </source>
</evidence>
<dbReference type="NCBIfam" id="TIGR01510">
    <property type="entry name" value="coaD_prev_kdtB"/>
    <property type="match status" value="1"/>
</dbReference>
<evidence type="ECO:0000313" key="11">
    <source>
        <dbReference type="EMBL" id="RQD77840.1"/>
    </source>
</evidence>
<evidence type="ECO:0000313" key="12">
    <source>
        <dbReference type="Proteomes" id="UP000285138"/>
    </source>
</evidence>
<feature type="binding site" evidence="9">
    <location>
        <position position="74"/>
    </location>
    <ligand>
        <name>substrate</name>
    </ligand>
</feature>
<dbReference type="EC" id="2.7.7.3" evidence="9"/>
<feature type="domain" description="Cytidyltransferase-like" evidence="10">
    <location>
        <begin position="6"/>
        <end position="134"/>
    </location>
</feature>
<dbReference type="Proteomes" id="UP000285138">
    <property type="component" value="Unassembled WGS sequence"/>
</dbReference>
<reference evidence="11 12" key="1">
    <citation type="submission" date="2018-08" db="EMBL/GenBank/DDBJ databases">
        <title>The metabolism and importance of syntrophic acetate oxidation coupled to methane or sulfide production in haloalkaline environments.</title>
        <authorList>
            <person name="Timmers P.H.A."/>
            <person name="Vavourakis C.D."/>
            <person name="Sorokin D.Y."/>
            <person name="Sinninghe Damste J.S."/>
            <person name="Muyzer G."/>
            <person name="Stams A.J.M."/>
            <person name="Plugge C.M."/>
        </authorList>
    </citation>
    <scope>NUCLEOTIDE SEQUENCE [LARGE SCALE GENOMIC DNA]</scope>
    <source>
        <strain evidence="11">MSAO_Bac1</strain>
    </source>
</reference>
<dbReference type="HAMAP" id="MF_00151">
    <property type="entry name" value="PPAT_bact"/>
    <property type="match status" value="1"/>
</dbReference>
<comment type="pathway">
    <text evidence="9">Cofactor biosynthesis; coenzyme A biosynthesis; CoA from (R)-pantothenate: step 4/5.</text>
</comment>
<name>A0A424YHW5_9FIRM</name>
<keyword evidence="2 9" id="KW-0808">Transferase</keyword>
<dbReference type="GO" id="GO:0015937">
    <property type="term" value="P:coenzyme A biosynthetic process"/>
    <property type="evidence" value="ECO:0007669"/>
    <property type="project" value="UniProtKB-UniRule"/>
</dbReference>
<dbReference type="GO" id="GO:0005737">
    <property type="term" value="C:cytoplasm"/>
    <property type="evidence" value="ECO:0007669"/>
    <property type="project" value="UniProtKB-SubCell"/>
</dbReference>
<feature type="binding site" evidence="9">
    <location>
        <begin position="124"/>
        <end position="130"/>
    </location>
    <ligand>
        <name>ATP</name>
        <dbReference type="ChEBI" id="CHEBI:30616"/>
    </ligand>
</feature>
<keyword evidence="5 9" id="KW-0067">ATP-binding</keyword>
<dbReference type="InterPro" id="IPR004821">
    <property type="entry name" value="Cyt_trans-like"/>
</dbReference>
<dbReference type="AlphaFoldDB" id="A0A424YHW5"/>